<evidence type="ECO:0000259" key="4">
    <source>
        <dbReference type="Pfam" id="PF13359"/>
    </source>
</evidence>
<evidence type="ECO:0000313" key="6">
    <source>
        <dbReference type="EMBL" id="KAE9216462.1"/>
    </source>
</evidence>
<protein>
    <recommendedName>
        <fullName evidence="4">DDE Tnp4 domain-containing protein</fullName>
    </recommendedName>
</protein>
<evidence type="ECO:0000256" key="2">
    <source>
        <dbReference type="ARBA" id="ARBA00022723"/>
    </source>
</evidence>
<organism evidence="6 7">
    <name type="scientific">Phytophthora fragariae</name>
    <dbReference type="NCBI Taxonomy" id="53985"/>
    <lineage>
        <taxon>Eukaryota</taxon>
        <taxon>Sar</taxon>
        <taxon>Stramenopiles</taxon>
        <taxon>Oomycota</taxon>
        <taxon>Peronosporomycetes</taxon>
        <taxon>Peronosporales</taxon>
        <taxon>Peronosporaceae</taxon>
        <taxon>Phytophthora</taxon>
    </lineage>
</organism>
<evidence type="ECO:0000313" key="7">
    <source>
        <dbReference type="Proteomes" id="UP000476176"/>
    </source>
</evidence>
<dbReference type="EMBL" id="QXGC01000921">
    <property type="protein sequence ID" value="KAE9216462.1"/>
    <property type="molecule type" value="Genomic_DNA"/>
</dbReference>
<keyword evidence="2" id="KW-0479">Metal-binding</keyword>
<reference evidence="7 8" key="1">
    <citation type="submission" date="2018-09" db="EMBL/GenBank/DDBJ databases">
        <title>Genomic investigation of the strawberry pathogen Phytophthora fragariae indicates pathogenicity is determined by transcriptional variation in three key races.</title>
        <authorList>
            <person name="Adams T.M."/>
            <person name="Armitage A.D."/>
            <person name="Sobczyk M.K."/>
            <person name="Bates H.J."/>
            <person name="Dunwell J.M."/>
            <person name="Nellist C.F."/>
            <person name="Harrison R.J."/>
        </authorList>
    </citation>
    <scope>NUCLEOTIDE SEQUENCE [LARGE SCALE GENOMIC DNA]</scope>
    <source>
        <strain evidence="6 7">BC-23</strain>
        <strain evidence="5 8">ONT-3</strain>
    </source>
</reference>
<evidence type="ECO:0000313" key="8">
    <source>
        <dbReference type="Proteomes" id="UP000488956"/>
    </source>
</evidence>
<dbReference type="Pfam" id="PF13359">
    <property type="entry name" value="DDE_Tnp_4"/>
    <property type="match status" value="1"/>
</dbReference>
<proteinExistence type="predicted"/>
<feature type="region of interest" description="Disordered" evidence="3">
    <location>
        <begin position="290"/>
        <end position="323"/>
    </location>
</feature>
<comment type="caution">
    <text evidence="6">The sequence shown here is derived from an EMBL/GenBank/DDBJ whole genome shotgun (WGS) entry which is preliminary data.</text>
</comment>
<dbReference type="Proteomes" id="UP000476176">
    <property type="component" value="Unassembled WGS sequence"/>
</dbReference>
<feature type="compositionally biased region" description="Acidic residues" evidence="3">
    <location>
        <begin position="301"/>
        <end position="313"/>
    </location>
</feature>
<evidence type="ECO:0000256" key="1">
    <source>
        <dbReference type="ARBA" id="ARBA00001968"/>
    </source>
</evidence>
<evidence type="ECO:0000313" key="5">
    <source>
        <dbReference type="EMBL" id="KAE9096087.1"/>
    </source>
</evidence>
<evidence type="ECO:0000256" key="3">
    <source>
        <dbReference type="SAM" id="MobiDB-lite"/>
    </source>
</evidence>
<dbReference type="Proteomes" id="UP000488956">
    <property type="component" value="Unassembled WGS sequence"/>
</dbReference>
<name>A0A6G0NPA7_9STRA</name>
<gene>
    <name evidence="6" type="ORF">PF004_g14442</name>
    <name evidence="5" type="ORF">PF010_g16465</name>
</gene>
<dbReference type="InterPro" id="IPR027806">
    <property type="entry name" value="HARBI1_dom"/>
</dbReference>
<sequence>MTHVTLKAGGTWEGLYKVFNIASATFTDTVTKFIRLLSPKLYADQVQAQADRTQMRTAMTSGHAFSNFPCALYAVDVTFQQSFCPGGPIQENGKYYSGKHHLYGLKVEVSVNTHGFAINCSDHAKGATHDVSMFKDNKPFHLGRMIKLPGDESLQDNGPISDKYPDQWAILADKGYQGMANYLRCIHPKKGKNLTRAELVNNDKISSDRVLVENYFGRLNMLWRVTADKFRWSEALYDDVFRLCVALTNYNISINPLRDQNGDWYRQSQHNLIQLGPAIKEKRRLQQAKYRAKKKRRLETSIEDLGGEDDANEDSLIQYSQEF</sequence>
<dbReference type="EMBL" id="QXFX01001130">
    <property type="protein sequence ID" value="KAE9096087.1"/>
    <property type="molecule type" value="Genomic_DNA"/>
</dbReference>
<accession>A0A6G0NPA7</accession>
<feature type="domain" description="DDE Tnp4" evidence="4">
    <location>
        <begin position="90"/>
        <end position="249"/>
    </location>
</feature>
<comment type="cofactor">
    <cofactor evidence="1">
        <name>a divalent metal cation</name>
        <dbReference type="ChEBI" id="CHEBI:60240"/>
    </cofactor>
</comment>
<dbReference type="GO" id="GO:0046872">
    <property type="term" value="F:metal ion binding"/>
    <property type="evidence" value="ECO:0007669"/>
    <property type="project" value="UniProtKB-KW"/>
</dbReference>
<dbReference type="AlphaFoldDB" id="A0A6G0NPA7"/>